<name>A0A849VW29_9HYPH</name>
<dbReference type="RefSeq" id="WP_113281559.1">
    <property type="nucleotide sequence ID" value="NZ_JABUMX010000003.1"/>
</dbReference>
<organism evidence="2 3">
    <name type="scientific">Phyllobacterium pellucidum</name>
    <dbReference type="NCBI Taxonomy" id="2740464"/>
    <lineage>
        <taxon>Bacteria</taxon>
        <taxon>Pseudomonadati</taxon>
        <taxon>Pseudomonadota</taxon>
        <taxon>Alphaproteobacteria</taxon>
        <taxon>Hyphomicrobiales</taxon>
        <taxon>Phyllobacteriaceae</taxon>
        <taxon>Phyllobacterium</taxon>
    </lineage>
</organism>
<dbReference type="AlphaFoldDB" id="A0A849VW29"/>
<accession>A0A849VW29</accession>
<proteinExistence type="predicted"/>
<feature type="chain" id="PRO_5032912033" evidence="1">
    <location>
        <begin position="23"/>
        <end position="156"/>
    </location>
</feature>
<protein>
    <submittedName>
        <fullName evidence="2">DUF992 domain-containing protein</fullName>
    </submittedName>
</protein>
<reference evidence="2 3" key="1">
    <citation type="submission" date="2020-05" db="EMBL/GenBank/DDBJ databases">
        <authorList>
            <person name="Kim M.K."/>
        </authorList>
    </citation>
    <scope>NUCLEOTIDE SEQUENCE [LARGE SCALE GENOMIC DNA]</scope>
    <source>
        <strain evidence="2 3">BT25</strain>
    </source>
</reference>
<comment type="caution">
    <text evidence="2">The sequence shown here is derived from an EMBL/GenBank/DDBJ whole genome shotgun (WGS) entry which is preliminary data.</text>
</comment>
<evidence type="ECO:0000313" key="3">
    <source>
        <dbReference type="Proteomes" id="UP000550508"/>
    </source>
</evidence>
<keyword evidence="1" id="KW-0732">Signal</keyword>
<dbReference type="Proteomes" id="UP000550508">
    <property type="component" value="Unassembled WGS sequence"/>
</dbReference>
<keyword evidence="3" id="KW-1185">Reference proteome</keyword>
<dbReference type="Pfam" id="PF06186">
    <property type="entry name" value="DUF992"/>
    <property type="match status" value="1"/>
</dbReference>
<dbReference type="InterPro" id="IPR009333">
    <property type="entry name" value="DUF992"/>
</dbReference>
<evidence type="ECO:0000256" key="1">
    <source>
        <dbReference type="SAM" id="SignalP"/>
    </source>
</evidence>
<dbReference type="EMBL" id="JABUMX010000003">
    <property type="protein sequence ID" value="NTS32427.1"/>
    <property type="molecule type" value="Genomic_DNA"/>
</dbReference>
<feature type="signal peptide" evidence="1">
    <location>
        <begin position="1"/>
        <end position="22"/>
    </location>
</feature>
<gene>
    <name evidence="2" type="ORF">HQ945_14300</name>
</gene>
<evidence type="ECO:0000313" key="2">
    <source>
        <dbReference type="EMBL" id="NTS32427.1"/>
    </source>
</evidence>
<sequence>MTFLKKACFGCIVALIPFGANAESTQIGTLSCDVSKGIGMFVVEKQKLTCTFKQDKGGSPDNYTGSIDEFGVALGEVAAGHLIWGVVAATSGLPAGALAGTYSGVGANASVGPGAGANILAGGTGRAFSLQPISVEGQEGINFAGGVTTVTLSPAQ</sequence>